<feature type="compositionally biased region" description="Basic residues" evidence="11">
    <location>
        <begin position="392"/>
        <end position="401"/>
    </location>
</feature>
<keyword evidence="8" id="KW-0539">Nucleus</keyword>
<sequence length="408" mass="45786">MENDSFDARVKRLFGSRLFDTVPENSFPASSWNVAAGDVERQRWIREKAPGTDREDDPCASAFDEGGCFAQKSKRSKRDRKRKSKDDLDGFDEEEEEEVDTEGSGEEDDEANDEDPEAQHVRASVGLDPTLDREEEEDEYDMAAMNRKVTMDRIYMKDVNDYSPFLNFHAAVPDSLDDLSEEVHDFSRDPRADHFAASVRLSEDVKAVGNNQIAEDGIKLKSILKRKANHIDSNPKKRVHFSPGCNDSNFKANEEQVSLVAPQAMEAMVDGENNLQIPEDHPKIPDYLRNPTKYTCYSLESSIDVDDGTNKKAFEELRNLMKHSSPAETVALESSEALPMSITFTPQKKSQGNMLIDSSCQTHSLGISIDTSENDTCGMDEDDTRVGEASTRGRKAPRNYRSKSSDDS</sequence>
<keyword evidence="13" id="KW-1185">Reference proteome</keyword>
<comment type="subcellular location">
    <subcellularLocation>
        <location evidence="2">Cytoplasm</location>
    </subcellularLocation>
    <subcellularLocation>
        <location evidence="1">Nucleus</location>
    </subcellularLocation>
</comment>
<keyword evidence="4" id="KW-0963">Cytoplasm</keyword>
<feature type="compositionally biased region" description="Basic residues" evidence="11">
    <location>
        <begin position="72"/>
        <end position="83"/>
    </location>
</feature>
<comment type="caution">
    <text evidence="12">The sequence shown here is derived from an EMBL/GenBank/DDBJ whole genome shotgun (WGS) entry which is preliminary data.</text>
</comment>
<comment type="similarity">
    <text evidence="3">Belongs to the TSSC4 family.</text>
</comment>
<feature type="compositionally biased region" description="Acidic residues" evidence="11">
    <location>
        <begin position="89"/>
        <end position="116"/>
    </location>
</feature>
<protein>
    <recommendedName>
        <fullName evidence="9">U5 small nuclear ribonucleoprotein TSSC4</fullName>
    </recommendedName>
</protein>
<reference evidence="12 13" key="1">
    <citation type="submission" date="2020-08" db="EMBL/GenBank/DDBJ databases">
        <title>Plant Genome Project.</title>
        <authorList>
            <person name="Zhang R.-G."/>
        </authorList>
    </citation>
    <scope>NUCLEOTIDE SEQUENCE [LARGE SCALE GENOMIC DNA]</scope>
    <source>
        <tissue evidence="12">Rhizome</tissue>
    </source>
</reference>
<evidence type="ECO:0000256" key="1">
    <source>
        <dbReference type="ARBA" id="ARBA00004123"/>
    </source>
</evidence>
<evidence type="ECO:0000256" key="8">
    <source>
        <dbReference type="ARBA" id="ARBA00023242"/>
    </source>
</evidence>
<dbReference type="PANTHER" id="PTHR13445">
    <property type="entry name" value="TUMOR SUPPRESSING SUBTRANSFERABLE CANDIDATE 4 TSSC4"/>
    <property type="match status" value="1"/>
</dbReference>
<dbReference type="PANTHER" id="PTHR13445:SF3">
    <property type="entry name" value="U5 SMALL NUCLEAR RIBONUCLEOPROTEIN TSSC4"/>
    <property type="match status" value="1"/>
</dbReference>
<keyword evidence="7" id="KW-0508">mRNA splicing</keyword>
<feature type="compositionally biased region" description="Basic and acidic residues" evidence="11">
    <location>
        <begin position="38"/>
        <end position="53"/>
    </location>
</feature>
<dbReference type="InterPro" id="IPR029338">
    <property type="entry name" value="TSSC4"/>
</dbReference>
<evidence type="ECO:0000256" key="7">
    <source>
        <dbReference type="ARBA" id="ARBA00023187"/>
    </source>
</evidence>
<evidence type="ECO:0000256" key="10">
    <source>
        <dbReference type="ARBA" id="ARBA00045970"/>
    </source>
</evidence>
<evidence type="ECO:0000256" key="3">
    <source>
        <dbReference type="ARBA" id="ARBA00010362"/>
    </source>
</evidence>
<accession>A0A8J5FU81</accession>
<dbReference type="EMBL" id="JACMSC010000012">
    <property type="protein sequence ID" value="KAG6496055.1"/>
    <property type="molecule type" value="Genomic_DNA"/>
</dbReference>
<dbReference type="GO" id="GO:0005681">
    <property type="term" value="C:spliceosomal complex"/>
    <property type="evidence" value="ECO:0007669"/>
    <property type="project" value="UniProtKB-KW"/>
</dbReference>
<proteinExistence type="inferred from homology"/>
<keyword evidence="5" id="KW-0507">mRNA processing</keyword>
<dbReference type="Proteomes" id="UP000734854">
    <property type="component" value="Unassembled WGS sequence"/>
</dbReference>
<evidence type="ECO:0000256" key="11">
    <source>
        <dbReference type="SAM" id="MobiDB-lite"/>
    </source>
</evidence>
<evidence type="ECO:0000256" key="4">
    <source>
        <dbReference type="ARBA" id="ARBA00022490"/>
    </source>
</evidence>
<keyword evidence="6" id="KW-0747">Spliceosome</keyword>
<feature type="region of interest" description="Disordered" evidence="11">
    <location>
        <begin position="38"/>
        <end position="141"/>
    </location>
</feature>
<evidence type="ECO:0000313" key="12">
    <source>
        <dbReference type="EMBL" id="KAG6496055.1"/>
    </source>
</evidence>
<dbReference type="GO" id="GO:0005737">
    <property type="term" value="C:cytoplasm"/>
    <property type="evidence" value="ECO:0007669"/>
    <property type="project" value="UniProtKB-SubCell"/>
</dbReference>
<dbReference type="GO" id="GO:0006397">
    <property type="term" value="P:mRNA processing"/>
    <property type="evidence" value="ECO:0007669"/>
    <property type="project" value="UniProtKB-KW"/>
</dbReference>
<dbReference type="OrthoDB" id="1906282at2759"/>
<dbReference type="AlphaFoldDB" id="A0A8J5FU81"/>
<organism evidence="12 13">
    <name type="scientific">Zingiber officinale</name>
    <name type="common">Ginger</name>
    <name type="synonym">Amomum zingiber</name>
    <dbReference type="NCBI Taxonomy" id="94328"/>
    <lineage>
        <taxon>Eukaryota</taxon>
        <taxon>Viridiplantae</taxon>
        <taxon>Streptophyta</taxon>
        <taxon>Embryophyta</taxon>
        <taxon>Tracheophyta</taxon>
        <taxon>Spermatophyta</taxon>
        <taxon>Magnoliopsida</taxon>
        <taxon>Liliopsida</taxon>
        <taxon>Zingiberales</taxon>
        <taxon>Zingiberaceae</taxon>
        <taxon>Zingiber</taxon>
    </lineage>
</organism>
<evidence type="ECO:0000256" key="2">
    <source>
        <dbReference type="ARBA" id="ARBA00004496"/>
    </source>
</evidence>
<gene>
    <name evidence="12" type="ORF">ZIOFF_043903</name>
</gene>
<evidence type="ECO:0000256" key="6">
    <source>
        <dbReference type="ARBA" id="ARBA00022728"/>
    </source>
</evidence>
<dbReference type="GO" id="GO:0008380">
    <property type="term" value="P:RNA splicing"/>
    <property type="evidence" value="ECO:0007669"/>
    <property type="project" value="UniProtKB-KW"/>
</dbReference>
<name>A0A8J5FU81_ZINOF</name>
<evidence type="ECO:0000256" key="5">
    <source>
        <dbReference type="ARBA" id="ARBA00022664"/>
    </source>
</evidence>
<evidence type="ECO:0000313" key="13">
    <source>
        <dbReference type="Proteomes" id="UP000734854"/>
    </source>
</evidence>
<evidence type="ECO:0000256" key="9">
    <source>
        <dbReference type="ARBA" id="ARBA00035304"/>
    </source>
</evidence>
<feature type="region of interest" description="Disordered" evidence="11">
    <location>
        <begin position="370"/>
        <end position="408"/>
    </location>
</feature>
<comment type="function">
    <text evidence="10">Protein associated with the U5 snRNP, during its maturation and its post-splicing recycling and which is required for spliceosomal tri-snRNP complex assembly in the nucleus. Has a molecular sequestering activity and transiently hinders SNRNP200 binding sites for constitutive splicing factors that intervene later during the assembly of the spliceosome and splicing. Together with its molecular sequestering activity, may also function as a molecular adapter and placeholder, coordinating the assembly of the U5 snRNP and its association with the U4/U6 di-snRNP.</text>
</comment>